<organism evidence="2 3">
    <name type="scientific">Candidatus Clostridium radicumherbarum</name>
    <dbReference type="NCBI Taxonomy" id="3381662"/>
    <lineage>
        <taxon>Bacteria</taxon>
        <taxon>Bacillati</taxon>
        <taxon>Bacillota</taxon>
        <taxon>Clostridia</taxon>
        <taxon>Eubacteriales</taxon>
        <taxon>Clostridiaceae</taxon>
        <taxon>Clostridium</taxon>
    </lineage>
</organism>
<comment type="caution">
    <text evidence="2">The sequence shown here is derived from an EMBL/GenBank/DDBJ whole genome shotgun (WGS) entry which is preliminary data.</text>
</comment>
<dbReference type="EMBL" id="JBJHZY010000006">
    <property type="protein sequence ID" value="MFL0270107.1"/>
    <property type="molecule type" value="Genomic_DNA"/>
</dbReference>
<dbReference type="SUPFAM" id="SSF52200">
    <property type="entry name" value="Toll/Interleukin receptor TIR domain"/>
    <property type="match status" value="1"/>
</dbReference>
<reference evidence="2 3" key="1">
    <citation type="submission" date="2024-11" db="EMBL/GenBank/DDBJ databases">
        <authorList>
            <person name="Heng Y.C."/>
            <person name="Lim A.C.H."/>
            <person name="Lee J.K.Y."/>
            <person name="Kittelmann S."/>
        </authorList>
    </citation>
    <scope>NUCLEOTIDE SEQUENCE [LARGE SCALE GENOMIC DNA]</scope>
    <source>
        <strain evidence="2 3">WILCCON 0202</strain>
    </source>
</reference>
<dbReference type="RefSeq" id="WP_406766739.1">
    <property type="nucleotide sequence ID" value="NZ_JBJHZY010000006.1"/>
</dbReference>
<dbReference type="Pfam" id="PF13676">
    <property type="entry name" value="TIR_2"/>
    <property type="match status" value="1"/>
</dbReference>
<evidence type="ECO:0000313" key="3">
    <source>
        <dbReference type="Proteomes" id="UP001623661"/>
    </source>
</evidence>
<keyword evidence="2" id="KW-0675">Receptor</keyword>
<evidence type="ECO:0000259" key="1">
    <source>
        <dbReference type="PROSITE" id="PS51534"/>
    </source>
</evidence>
<dbReference type="InterPro" id="IPR035897">
    <property type="entry name" value="Toll_tir_struct_dom_sf"/>
</dbReference>
<gene>
    <name evidence="2" type="ORF">ACJDUH_18670</name>
</gene>
<sequence length="325" mass="37646">MVKDPTTFVSYSWDSREHKNWVLALVSKLFKNGIETSIDVFETQLETVNLYNMMIKNIKEKDYTILVLTENYARKADDLQGGVGFETNLLIPSIMDNLKKIIPIVRTKGDKSNVIPFYLRGVNYIDFSDDKKFEEAFDELLHKIYKVELIEKPKLGTRPDLKSKKIESITSKGSFEMEENILIPNFIGITDRDKNKFMKESYLDIIEGMHIFLEKTKKSNRNFDFELDTITSKKTIIKMYIDGTQKYAVKIWLGNGLGARQETINLSYGNFISESDNSMNEIITCEVEENKLGLKMTMSLLGNREIMNSKSVTLEVWKNVINYIR</sequence>
<dbReference type="InterPro" id="IPR013568">
    <property type="entry name" value="SEFIR_dom"/>
</dbReference>
<evidence type="ECO:0000313" key="2">
    <source>
        <dbReference type="EMBL" id="MFL0270107.1"/>
    </source>
</evidence>
<keyword evidence="3" id="KW-1185">Reference proteome</keyword>
<dbReference type="PROSITE" id="PS51534">
    <property type="entry name" value="SEFIR"/>
    <property type="match status" value="1"/>
</dbReference>
<dbReference type="InterPro" id="IPR000157">
    <property type="entry name" value="TIR_dom"/>
</dbReference>
<feature type="domain" description="SEFIR" evidence="1">
    <location>
        <begin position="4"/>
        <end position="136"/>
    </location>
</feature>
<proteinExistence type="predicted"/>
<name>A0ABW8U2M8_9CLOT</name>
<dbReference type="Gene3D" id="3.40.50.10140">
    <property type="entry name" value="Toll/interleukin-1 receptor homology (TIR) domain"/>
    <property type="match status" value="1"/>
</dbReference>
<accession>A0ABW8U2M8</accession>
<dbReference type="Proteomes" id="UP001623661">
    <property type="component" value="Unassembled WGS sequence"/>
</dbReference>
<protein>
    <submittedName>
        <fullName evidence="2">Toll/interleukin-1 receptor domain-containing protein</fullName>
    </submittedName>
</protein>